<dbReference type="InterPro" id="IPR001878">
    <property type="entry name" value="Znf_CCHC"/>
</dbReference>
<feature type="compositionally biased region" description="Polar residues" evidence="4">
    <location>
        <begin position="1291"/>
        <end position="1316"/>
    </location>
</feature>
<dbReference type="EMBL" id="BKCJ010031763">
    <property type="protein sequence ID" value="GEV70923.1"/>
    <property type="molecule type" value="Genomic_DNA"/>
</dbReference>
<accession>A0A699GTQ8</accession>
<reference evidence="6" key="1">
    <citation type="journal article" date="2019" name="Sci. Rep.">
        <title>Draft genome of Tanacetum cinerariifolium, the natural source of mosquito coil.</title>
        <authorList>
            <person name="Yamashiro T."/>
            <person name="Shiraishi A."/>
            <person name="Satake H."/>
            <person name="Nakayama K."/>
        </authorList>
    </citation>
    <scope>NUCLEOTIDE SEQUENCE</scope>
</reference>
<dbReference type="Gene3D" id="4.10.60.10">
    <property type="entry name" value="Zinc finger, CCHC-type"/>
    <property type="match status" value="1"/>
</dbReference>
<feature type="compositionally biased region" description="Polar residues" evidence="4">
    <location>
        <begin position="720"/>
        <end position="735"/>
    </location>
</feature>
<feature type="compositionally biased region" description="Low complexity" evidence="4">
    <location>
        <begin position="283"/>
        <end position="293"/>
    </location>
</feature>
<dbReference type="GO" id="GO:0016787">
    <property type="term" value="F:hydrolase activity"/>
    <property type="evidence" value="ECO:0007669"/>
    <property type="project" value="UniProtKB-KW"/>
</dbReference>
<dbReference type="PANTHER" id="PTHR42648">
    <property type="entry name" value="TRANSPOSASE, PUTATIVE-RELATED"/>
    <property type="match status" value="1"/>
</dbReference>
<proteinExistence type="predicted"/>
<dbReference type="InterPro" id="IPR039537">
    <property type="entry name" value="Retrotran_Ty1/copia-like"/>
</dbReference>
<evidence type="ECO:0000256" key="4">
    <source>
        <dbReference type="SAM" id="MobiDB-lite"/>
    </source>
</evidence>
<feature type="region of interest" description="Disordered" evidence="4">
    <location>
        <begin position="224"/>
        <end position="250"/>
    </location>
</feature>
<evidence type="ECO:0000256" key="3">
    <source>
        <dbReference type="PROSITE-ProRule" id="PRU00047"/>
    </source>
</evidence>
<dbReference type="SMART" id="SM00343">
    <property type="entry name" value="ZnF_C2HC"/>
    <property type="match status" value="1"/>
</dbReference>
<evidence type="ECO:0000256" key="2">
    <source>
        <dbReference type="ARBA" id="ARBA00022801"/>
    </source>
</evidence>
<dbReference type="Pfam" id="PF00098">
    <property type="entry name" value="zf-CCHC"/>
    <property type="match status" value="1"/>
</dbReference>
<dbReference type="InterPro" id="IPR013103">
    <property type="entry name" value="RVT_2"/>
</dbReference>
<feature type="region of interest" description="Disordered" evidence="4">
    <location>
        <begin position="1291"/>
        <end position="1326"/>
    </location>
</feature>
<organism evidence="6">
    <name type="scientific">Tanacetum cinerariifolium</name>
    <name type="common">Dalmatian daisy</name>
    <name type="synonym">Chrysanthemum cinerariifolium</name>
    <dbReference type="NCBI Taxonomy" id="118510"/>
    <lineage>
        <taxon>Eukaryota</taxon>
        <taxon>Viridiplantae</taxon>
        <taxon>Streptophyta</taxon>
        <taxon>Embryophyta</taxon>
        <taxon>Tracheophyta</taxon>
        <taxon>Spermatophyta</taxon>
        <taxon>Magnoliopsida</taxon>
        <taxon>eudicotyledons</taxon>
        <taxon>Gunneridae</taxon>
        <taxon>Pentapetalae</taxon>
        <taxon>asterids</taxon>
        <taxon>campanulids</taxon>
        <taxon>Asterales</taxon>
        <taxon>Asteraceae</taxon>
        <taxon>Asteroideae</taxon>
        <taxon>Anthemideae</taxon>
        <taxon>Anthemidinae</taxon>
        <taxon>Tanacetum</taxon>
    </lineage>
</organism>
<dbReference type="InterPro" id="IPR012337">
    <property type="entry name" value="RNaseH-like_sf"/>
</dbReference>
<dbReference type="Pfam" id="PF07727">
    <property type="entry name" value="RVT_2"/>
    <property type="match status" value="1"/>
</dbReference>
<evidence type="ECO:0000259" key="5">
    <source>
        <dbReference type="PROSITE" id="PS50158"/>
    </source>
</evidence>
<feature type="compositionally biased region" description="Basic and acidic residues" evidence="4">
    <location>
        <begin position="736"/>
        <end position="765"/>
    </location>
</feature>
<dbReference type="GO" id="GO:0008270">
    <property type="term" value="F:zinc ion binding"/>
    <property type="evidence" value="ECO:0007669"/>
    <property type="project" value="UniProtKB-KW"/>
</dbReference>
<evidence type="ECO:0000256" key="1">
    <source>
        <dbReference type="ARBA" id="ARBA00022723"/>
    </source>
</evidence>
<dbReference type="InterPro" id="IPR025724">
    <property type="entry name" value="GAG-pre-integrase_dom"/>
</dbReference>
<sequence length="1455" mass="162568">MVSSVKLPFLKKGEYILWTIKIEQYLAHIDYALWEVILNGNSTVQMTKDEAGNEVEVPPVTAQQILARTKERKAKRTLLLAILDEHLARFHEIKDAKTLWAAIKTRFSAWINISLIKRNKPGIDNLDIDDMYNNLKVYEADIKGSSGSSLNSQNVALSLQNAPAALMNLMLLIVFLLLQAIVFRHKKARFNGKEQVGFDKTKVKCFNCHRRGHFARDCRSTRNSWNRSRDAENAGYRGRNNGKRLGKEEDENALVVQDGLGTYDWSHQVEEEATNFALMAFTSNPSSSSSSNSEVRDTHAVPPPLTGNYMPPKSDLPFAGLDNSIYMFKISETITSVTKDEKDAPETSTACVDKPKEDRPVWNNVQRINHQNRFAPTVVFTRFGRIPVSTAKLKVTASTSAAKPVNTAGPKQSQKQLVLLKEIRLLLLRPQQSHPQQALMNKGIVDSSFDLQNVVPSRDLTCLFAKASIDESNLWHKRLGHVNFKSMNKIVKGNLVRGLPSKIFKSDHTCIACQKGKQYKATYKAKLVSSISQPLQILHMDLFSPTSVMSINHKKYCLVVTDDFNRFTWVFFLATKDKTSKVLKPFIAAIENQINKKQNEVAERRNRTLIEASRTMLADSLLPITFWAEAVNTACYLLNRALVTKSHNKTPYELLNGKTPRLDFMRPFGCPVTILNTLDPLGKFKGKADEGFLVGYSVTSKAFRVFNTKTKKLKRIFSAGNQAGKNAGPQDTNGNADDKAADDKPKDDTGSKTVEEPVNKEDQAYRDELDRLMGQEKEASDAADALRKEFELGCMNQTEATKAGSTNSFNTVSNPVNAASTSGTFSADGPSFLHPDPFIPANTLLHVDQDDSRIPNLEDTTKFRSIGIFNSTYDDDLDIFTSLVQSVGAEADFNNMDSSTVVSPMPTHRVHIDHPKNLILGDPKLAVQTKGMAKKTSRAHDLKDIGTKWVYRNKKDERGIVVRNKARLVAEGHKQEEGIDHDEIFAPVARIEAIRIFLAFASFMRFIVYQMDVKSAFLYGTIEEEVYVKQSKEGISISQDKYVAEILKKFDFSSIKIASTSIEIQRPLVKDEEAADVDFHLYRSMIGSLMYLTASRPDIMFVVCACSRFQVTPKLSHIDAVKRIFSARSRPLLLLLLLKQSMLLLLTVVDRVKMMTSRAEHFDRSTGPDRTGPTRLDQMYFEKTESNAEFHQIVDFLTSSSIHHSLTVSPTIYDSNIKLFWNSATSQTINDEKQIHAIVDGKTLVITESSMRRDLLFTDANGITCLTNEQIFQNLLLIGLVRAATTSSLDAQQDSSNITKTQSKATLNEPTPQVEGSCSGPERQKSMGGAMAHIRSEGALIQSIDLPLSTGYTVGSGQDRMEHDIEFTDHVPQTPHDSPLSGGHALEVMRRKVSKQGRKNLKSQQMFQDNVLDEDVDTKMIVEDKGNGEKGGSTAETVSTARLDISAARPEDNTI</sequence>
<dbReference type="SUPFAM" id="SSF57756">
    <property type="entry name" value="Retrovirus zinc finger-like domains"/>
    <property type="match status" value="1"/>
</dbReference>
<keyword evidence="1" id="KW-0479">Metal-binding</keyword>
<dbReference type="InterPro" id="IPR036875">
    <property type="entry name" value="Znf_CCHC_sf"/>
</dbReference>
<feature type="domain" description="CCHC-type" evidence="5">
    <location>
        <begin position="204"/>
        <end position="220"/>
    </location>
</feature>
<protein>
    <submittedName>
        <fullName evidence="6">Ribonuclease H-like domain-containing protein</fullName>
    </submittedName>
</protein>
<dbReference type="Gene3D" id="3.30.420.10">
    <property type="entry name" value="Ribonuclease H-like superfamily/Ribonuclease H"/>
    <property type="match status" value="2"/>
</dbReference>
<keyword evidence="3" id="KW-0863">Zinc-finger</keyword>
<gene>
    <name evidence="6" type="ORF">Tci_142900</name>
</gene>
<feature type="region of interest" description="Disordered" evidence="4">
    <location>
        <begin position="720"/>
        <end position="765"/>
    </location>
</feature>
<dbReference type="InterPro" id="IPR036397">
    <property type="entry name" value="RNaseH_sf"/>
</dbReference>
<dbReference type="PROSITE" id="PS50158">
    <property type="entry name" value="ZF_CCHC"/>
    <property type="match status" value="1"/>
</dbReference>
<evidence type="ECO:0000313" key="6">
    <source>
        <dbReference type="EMBL" id="GEV70923.1"/>
    </source>
</evidence>
<dbReference type="Pfam" id="PF13976">
    <property type="entry name" value="gag_pre-integrs"/>
    <property type="match status" value="1"/>
</dbReference>
<dbReference type="SUPFAM" id="SSF53098">
    <property type="entry name" value="Ribonuclease H-like"/>
    <property type="match status" value="1"/>
</dbReference>
<dbReference type="PANTHER" id="PTHR42648:SF32">
    <property type="entry name" value="RIBONUCLEASE H-LIKE DOMAIN, GAG-PRE-INTEGRASE DOMAIN PROTEIN-RELATED"/>
    <property type="match status" value="1"/>
</dbReference>
<name>A0A699GTQ8_TANCI</name>
<keyword evidence="2" id="KW-0378">Hydrolase</keyword>
<dbReference type="GO" id="GO:0003676">
    <property type="term" value="F:nucleic acid binding"/>
    <property type="evidence" value="ECO:0007669"/>
    <property type="project" value="InterPro"/>
</dbReference>
<comment type="caution">
    <text evidence="6">The sequence shown here is derived from an EMBL/GenBank/DDBJ whole genome shotgun (WGS) entry which is preliminary data.</text>
</comment>
<feature type="region of interest" description="Disordered" evidence="4">
    <location>
        <begin position="283"/>
        <end position="308"/>
    </location>
</feature>
<keyword evidence="3" id="KW-0862">Zinc</keyword>